<gene>
    <name evidence="7" type="primary">bhsA_2</name>
    <name evidence="7" type="ORF">ERS008476_00707</name>
</gene>
<accession>A0A0H5LRS6</accession>
<evidence type="ECO:0000259" key="6">
    <source>
        <dbReference type="Pfam" id="PF07338"/>
    </source>
</evidence>
<dbReference type="AlphaFoldDB" id="A0A0H5LRS6"/>
<dbReference type="Gene3D" id="3.30.1660.10">
    <property type="entry name" value="Flavin-binding protein dodecin"/>
    <property type="match status" value="1"/>
</dbReference>
<evidence type="ECO:0000313" key="8">
    <source>
        <dbReference type="Proteomes" id="UP000043316"/>
    </source>
</evidence>
<feature type="domain" description="YdgH/BhsA/McbA-like" evidence="6">
    <location>
        <begin position="34"/>
        <end position="86"/>
    </location>
</feature>
<dbReference type="Pfam" id="PF07338">
    <property type="entry name" value="YdgH_BhsA-like"/>
    <property type="match status" value="1"/>
</dbReference>
<comment type="similarity">
    <text evidence="4">Belongs to the BhsA/McbA family.</text>
</comment>
<keyword evidence="2 5" id="KW-0732">Signal</keyword>
<feature type="chain" id="PRO_5005220965" evidence="5">
    <location>
        <begin position="23"/>
        <end position="86"/>
    </location>
</feature>
<evidence type="ECO:0000256" key="2">
    <source>
        <dbReference type="ARBA" id="ARBA00022729"/>
    </source>
</evidence>
<dbReference type="Proteomes" id="UP000043316">
    <property type="component" value="Unassembled WGS sequence"/>
</dbReference>
<dbReference type="EMBL" id="CWJI01000001">
    <property type="protein sequence ID" value="CRY53803.1"/>
    <property type="molecule type" value="Genomic_DNA"/>
</dbReference>
<dbReference type="PANTHER" id="PTHR34156:SF1">
    <property type="entry name" value="PERIPLASMIC PROTEIN"/>
    <property type="match status" value="1"/>
</dbReference>
<protein>
    <submittedName>
        <fullName evidence="7">Multiple stress resistance protein BhsA</fullName>
    </submittedName>
</protein>
<dbReference type="InterPro" id="IPR051096">
    <property type="entry name" value="BhsA/McbA_stress_biofilm_assoc"/>
</dbReference>
<evidence type="ECO:0000256" key="1">
    <source>
        <dbReference type="ARBA" id="ARBA00004418"/>
    </source>
</evidence>
<dbReference type="PANTHER" id="PTHR34156">
    <property type="entry name" value="OUTER MEMBRANE PROTEIN-RELATED-RELATED"/>
    <property type="match status" value="1"/>
</dbReference>
<evidence type="ECO:0000256" key="5">
    <source>
        <dbReference type="SAM" id="SignalP"/>
    </source>
</evidence>
<dbReference type="GO" id="GO:0042597">
    <property type="term" value="C:periplasmic space"/>
    <property type="evidence" value="ECO:0007669"/>
    <property type="project" value="UniProtKB-SubCell"/>
</dbReference>
<evidence type="ECO:0000256" key="3">
    <source>
        <dbReference type="ARBA" id="ARBA00022764"/>
    </source>
</evidence>
<sequence length="86" mass="8919">MKSIKYIVPALVLSLASFASVAATQIQHAQSTELNEIGVVVASNASTLTDLENALAQKAEAAGAKSFMITSATGNNKLHGTAVIYR</sequence>
<dbReference type="InterPro" id="IPR025543">
    <property type="entry name" value="Dodecin-like"/>
</dbReference>
<proteinExistence type="inferred from homology"/>
<dbReference type="GeneID" id="61814704"/>
<dbReference type="RefSeq" id="WP_019210072.1">
    <property type="nucleotide sequence ID" value="NZ_CWJI01000001.1"/>
</dbReference>
<name>A0A0H5LRS6_YERIN</name>
<reference evidence="8" key="1">
    <citation type="submission" date="2015-03" db="EMBL/GenBank/DDBJ databases">
        <authorList>
            <consortium name="Pathogen Informatics"/>
        </authorList>
    </citation>
    <scope>NUCLEOTIDE SEQUENCE [LARGE SCALE GENOMIC DNA]</scope>
    <source>
        <strain evidence="8">R148</strain>
    </source>
</reference>
<evidence type="ECO:0000256" key="4">
    <source>
        <dbReference type="ARBA" id="ARBA00038138"/>
    </source>
</evidence>
<dbReference type="InterPro" id="IPR036275">
    <property type="entry name" value="YdgH-like_sf"/>
</dbReference>
<dbReference type="NCBIfam" id="NF047859">
    <property type="entry name" value="StressCuResBhsA"/>
    <property type="match status" value="1"/>
</dbReference>
<organism evidence="7 8">
    <name type="scientific">Yersinia intermedia</name>
    <dbReference type="NCBI Taxonomy" id="631"/>
    <lineage>
        <taxon>Bacteria</taxon>
        <taxon>Pseudomonadati</taxon>
        <taxon>Pseudomonadota</taxon>
        <taxon>Gammaproteobacteria</taxon>
        <taxon>Enterobacterales</taxon>
        <taxon>Yersiniaceae</taxon>
        <taxon>Yersinia</taxon>
    </lineage>
</organism>
<dbReference type="SUPFAM" id="SSF159871">
    <property type="entry name" value="YdgH-like"/>
    <property type="match status" value="1"/>
</dbReference>
<dbReference type="InterPro" id="IPR010854">
    <property type="entry name" value="YdgH/BhsA/McbA-like_dom"/>
</dbReference>
<comment type="subcellular location">
    <subcellularLocation>
        <location evidence="1">Periplasm</location>
    </subcellularLocation>
</comment>
<feature type="signal peptide" evidence="5">
    <location>
        <begin position="1"/>
        <end position="22"/>
    </location>
</feature>
<keyword evidence="3" id="KW-0574">Periplasm</keyword>
<evidence type="ECO:0000313" key="7">
    <source>
        <dbReference type="EMBL" id="CRY53803.1"/>
    </source>
</evidence>